<sequence>MMRRAGFALAAAALLAGCGGERTPVATLPAPGQTYTADGRLVRITGLTALPPPTGAVAGAAADTRAVPPQFQYLYGSAEAAALSRQGFRALVSYASYRRAAGDSVVLRPGATLAAPQWHACEGKPRAAVFDADETVVLNLGIEALAARDPAAPFDPAQWARWERTGAKAVAPVPGAVEAFAALRAANIMVIINSNRGAATAAGTVAGLKAAGLGDFTPGTDLFLRDGPSGKDARRSAIAARYCVVAMAGDQLGDFSDLFNAIPSAAERRRVADSGAIADLWGNGWFVLPNPVYGSGLKGGFDEVFPLDKRWSDTP</sequence>
<dbReference type="KEGG" id="stax:MC45_10640"/>
<dbReference type="InterPro" id="IPR036412">
    <property type="entry name" value="HAD-like_sf"/>
</dbReference>
<dbReference type="PROSITE" id="PS51257">
    <property type="entry name" value="PROKAR_LIPOPROTEIN"/>
    <property type="match status" value="1"/>
</dbReference>
<dbReference type="Proteomes" id="UP000033200">
    <property type="component" value="Chromosome"/>
</dbReference>
<protein>
    <submittedName>
        <fullName evidence="2">Acid phosphatase</fullName>
    </submittedName>
</protein>
<keyword evidence="3" id="KW-1185">Reference proteome</keyword>
<dbReference type="HOGENOM" id="CLU_052352_0_1_5"/>
<organism evidence="2 3">
    <name type="scientific">Sphingomonas taxi</name>
    <dbReference type="NCBI Taxonomy" id="1549858"/>
    <lineage>
        <taxon>Bacteria</taxon>
        <taxon>Pseudomonadati</taxon>
        <taxon>Pseudomonadota</taxon>
        <taxon>Alphaproteobacteria</taxon>
        <taxon>Sphingomonadales</taxon>
        <taxon>Sphingomonadaceae</taxon>
        <taxon>Sphingomonas</taxon>
    </lineage>
</organism>
<dbReference type="STRING" id="1549858.MC45_10640"/>
<name>A0A097EGQ3_9SPHN</name>
<evidence type="ECO:0000313" key="2">
    <source>
        <dbReference type="EMBL" id="AIT06750.1"/>
    </source>
</evidence>
<accession>A0A097EGQ3</accession>
<dbReference type="EMBL" id="CP009571">
    <property type="protein sequence ID" value="AIT06750.1"/>
    <property type="molecule type" value="Genomic_DNA"/>
</dbReference>
<keyword evidence="1" id="KW-0732">Signal</keyword>
<dbReference type="InterPro" id="IPR023214">
    <property type="entry name" value="HAD_sf"/>
</dbReference>
<gene>
    <name evidence="2" type="ORF">MC45_10640</name>
</gene>
<dbReference type="InterPro" id="IPR005519">
    <property type="entry name" value="Acid_phosphat_B-like"/>
</dbReference>
<dbReference type="eggNOG" id="COG2503">
    <property type="taxonomic scope" value="Bacteria"/>
</dbReference>
<dbReference type="SUPFAM" id="SSF56784">
    <property type="entry name" value="HAD-like"/>
    <property type="match status" value="1"/>
</dbReference>
<dbReference type="Gene3D" id="3.40.50.1000">
    <property type="entry name" value="HAD superfamily/HAD-like"/>
    <property type="match status" value="1"/>
</dbReference>
<dbReference type="Pfam" id="PF03767">
    <property type="entry name" value="Acid_phosphat_B"/>
    <property type="match status" value="1"/>
</dbReference>
<dbReference type="AlphaFoldDB" id="A0A097EGQ3"/>
<proteinExistence type="predicted"/>
<evidence type="ECO:0000313" key="3">
    <source>
        <dbReference type="Proteomes" id="UP000033200"/>
    </source>
</evidence>
<evidence type="ECO:0000256" key="1">
    <source>
        <dbReference type="ARBA" id="ARBA00022729"/>
    </source>
</evidence>
<reference evidence="2 3" key="1">
    <citation type="submission" date="2014-09" db="EMBL/GenBank/DDBJ databases">
        <title>Using Illumina technology Improving SMRT sequencing Genome Assembly by RASTools.</title>
        <authorList>
            <person name="Zhou Y."/>
            <person name="Ma T."/>
            <person name="Liu T."/>
        </authorList>
    </citation>
    <scope>NUCLEOTIDE SEQUENCE [LARGE SCALE GENOMIC DNA]</scope>
    <source>
        <strain evidence="2 3">ATCC 55669</strain>
    </source>
</reference>